<dbReference type="NCBIfam" id="TIGR00179">
    <property type="entry name" value="murB"/>
    <property type="match status" value="1"/>
</dbReference>
<comment type="catalytic activity">
    <reaction evidence="19 20">
        <text>UDP-N-acetyl-alpha-D-muramate + NADP(+) = UDP-N-acetyl-3-O-(1-carboxyvinyl)-alpha-D-glucosamine + NADPH + H(+)</text>
        <dbReference type="Rhea" id="RHEA:12248"/>
        <dbReference type="ChEBI" id="CHEBI:15378"/>
        <dbReference type="ChEBI" id="CHEBI:57783"/>
        <dbReference type="ChEBI" id="CHEBI:58349"/>
        <dbReference type="ChEBI" id="CHEBI:68483"/>
        <dbReference type="ChEBI" id="CHEBI:70757"/>
        <dbReference type="EC" id="1.3.1.98"/>
    </reaction>
</comment>
<dbReference type="EMBL" id="JAKJPO010000001">
    <property type="protein sequence ID" value="MCF7220886.1"/>
    <property type="molecule type" value="Genomic_DNA"/>
</dbReference>
<evidence type="ECO:0000256" key="7">
    <source>
        <dbReference type="ARBA" id="ARBA00015188"/>
    </source>
</evidence>
<organism evidence="22 23">
    <name type="scientific">Marilutibacter chinensis</name>
    <dbReference type="NCBI Taxonomy" id="2912247"/>
    <lineage>
        <taxon>Bacteria</taxon>
        <taxon>Pseudomonadati</taxon>
        <taxon>Pseudomonadota</taxon>
        <taxon>Gammaproteobacteria</taxon>
        <taxon>Lysobacterales</taxon>
        <taxon>Lysobacteraceae</taxon>
        <taxon>Marilutibacter</taxon>
    </lineage>
</organism>
<evidence type="ECO:0000256" key="2">
    <source>
        <dbReference type="ARBA" id="ARBA00003921"/>
    </source>
</evidence>
<dbReference type="Gene3D" id="3.90.78.10">
    <property type="entry name" value="UDP-N-acetylenolpyruvoylglucosamine reductase, C-terminal domain"/>
    <property type="match status" value="1"/>
</dbReference>
<evidence type="ECO:0000256" key="10">
    <source>
        <dbReference type="ARBA" id="ARBA00022630"/>
    </source>
</evidence>
<evidence type="ECO:0000256" key="16">
    <source>
        <dbReference type="ARBA" id="ARBA00023306"/>
    </source>
</evidence>
<dbReference type="SUPFAM" id="SSF56176">
    <property type="entry name" value="FAD-binding/transporter-associated domain-like"/>
    <property type="match status" value="1"/>
</dbReference>
<evidence type="ECO:0000256" key="5">
    <source>
        <dbReference type="ARBA" id="ARBA00010485"/>
    </source>
</evidence>
<keyword evidence="11 20" id="KW-0274">FAD</keyword>
<feature type="active site" description="Proton donor" evidence="20">
    <location>
        <position position="244"/>
    </location>
</feature>
<dbReference type="Gene3D" id="3.30.465.10">
    <property type="match status" value="1"/>
</dbReference>
<dbReference type="InterPro" id="IPR011601">
    <property type="entry name" value="MurB_C"/>
</dbReference>
<dbReference type="InterPro" id="IPR036318">
    <property type="entry name" value="FAD-bd_PCMH-like_sf"/>
</dbReference>
<evidence type="ECO:0000313" key="23">
    <source>
        <dbReference type="Proteomes" id="UP001430796"/>
    </source>
</evidence>
<evidence type="ECO:0000256" key="3">
    <source>
        <dbReference type="ARBA" id="ARBA00004496"/>
    </source>
</evidence>
<dbReference type="PANTHER" id="PTHR21071:SF4">
    <property type="entry name" value="UDP-N-ACETYLENOLPYRUVOYLGLUCOSAMINE REDUCTASE"/>
    <property type="match status" value="1"/>
</dbReference>
<feature type="domain" description="FAD-binding PCMH-type" evidence="21">
    <location>
        <begin position="21"/>
        <end position="191"/>
    </location>
</feature>
<accession>A0ABS9HQV8</accession>
<keyword evidence="23" id="KW-1185">Reference proteome</keyword>
<comment type="function">
    <text evidence="2 20">Cell wall formation.</text>
</comment>
<dbReference type="InterPro" id="IPR006094">
    <property type="entry name" value="Oxid_FAD_bind_N"/>
</dbReference>
<evidence type="ECO:0000256" key="14">
    <source>
        <dbReference type="ARBA" id="ARBA00022984"/>
    </source>
</evidence>
<dbReference type="Pfam" id="PF02873">
    <property type="entry name" value="MurB_C"/>
    <property type="match status" value="1"/>
</dbReference>
<reference evidence="23" key="1">
    <citation type="submission" date="2022-01" db="EMBL/GenBank/DDBJ databases">
        <title>Lysobacter chinensis sp. nov., a bacterium isolated from cow dung compost.</title>
        <authorList>
            <person name="Zhou L.Y."/>
        </authorList>
    </citation>
    <scope>NUCLEOTIDE SEQUENCE [LARGE SCALE GENOMIC DNA]</scope>
    <source>
        <strain evidence="23">TLK-CK17</strain>
    </source>
</reference>
<dbReference type="InterPro" id="IPR016166">
    <property type="entry name" value="FAD-bd_PCMH"/>
</dbReference>
<evidence type="ECO:0000256" key="13">
    <source>
        <dbReference type="ARBA" id="ARBA00022960"/>
    </source>
</evidence>
<dbReference type="InterPro" id="IPR003170">
    <property type="entry name" value="MurB"/>
</dbReference>
<dbReference type="Gene3D" id="3.30.43.10">
    <property type="entry name" value="Uridine Diphospho-n-acetylenolpyruvylglucosamine Reductase, domain 2"/>
    <property type="match status" value="1"/>
</dbReference>
<dbReference type="InterPro" id="IPR016167">
    <property type="entry name" value="FAD-bd_PCMH_sub1"/>
</dbReference>
<comment type="similarity">
    <text evidence="5 20">Belongs to the MurB family.</text>
</comment>
<keyword evidence="16 20" id="KW-0131">Cell cycle</keyword>
<sequence>MTSPFTLLRDAPLRMRNTFGIAARAPLLAEVADAAALPELLHRPEFAAQPPLLLGGGSNLLFVGDPTVPMVALTGHQLRYDDAGDGRVRVRAEAGANWHGFVMETLARGLGGLENLALIPGTVGAAPIQNIGAYGVEVREFVHAVEAYEPASGRIHRFDADACAFAYRDSLFKRERDRYIVTAVEFELPRADAGHAPKLDYAGIGDELAAMGTDVPTARDVAEAVIAIRRRKLPDPAVAGNAGSFFKNPIVAAGQAEALRREHPRLPVYPVAPFPADAAGHGDTPQGGFCKLSAAWLIDACGWKGHRDGDAGIAASHALVLVNHGNASGEQLLDLARRIAGSVSGRFGVALEPEPRIVGAQW</sequence>
<dbReference type="GO" id="GO:0008762">
    <property type="term" value="F:UDP-N-acetylmuramate dehydrogenase activity"/>
    <property type="evidence" value="ECO:0007669"/>
    <property type="project" value="UniProtKB-EC"/>
</dbReference>
<evidence type="ECO:0000256" key="19">
    <source>
        <dbReference type="ARBA" id="ARBA00048914"/>
    </source>
</evidence>
<proteinExistence type="inferred from homology"/>
<dbReference type="RefSeq" id="WP_237053232.1">
    <property type="nucleotide sequence ID" value="NZ_JAKJPO010000001.1"/>
</dbReference>
<dbReference type="PANTHER" id="PTHR21071">
    <property type="entry name" value="UDP-N-ACETYLENOLPYRUVOYLGLUCOSAMINE REDUCTASE"/>
    <property type="match status" value="1"/>
</dbReference>
<feature type="active site" evidence="20">
    <location>
        <position position="354"/>
    </location>
</feature>
<evidence type="ECO:0000256" key="18">
    <source>
        <dbReference type="ARBA" id="ARBA00031026"/>
    </source>
</evidence>
<reference evidence="22 23" key="2">
    <citation type="submission" date="2022-01" db="EMBL/GenBank/DDBJ databases">
        <title>Lysobacter chinensis sp. nov., a bacterium isolated from cow dung compost.</title>
        <authorList>
            <person name="Liu Y."/>
        </authorList>
    </citation>
    <scope>NUCLEOTIDE SEQUENCE [LARGE SCALE GENOMIC DNA]</scope>
    <source>
        <strain evidence="22 23">TLK-CK17</strain>
    </source>
</reference>
<evidence type="ECO:0000313" key="22">
    <source>
        <dbReference type="EMBL" id="MCF7220886.1"/>
    </source>
</evidence>
<keyword evidence="15 20" id="KW-0560">Oxidoreductase</keyword>
<evidence type="ECO:0000256" key="8">
    <source>
        <dbReference type="ARBA" id="ARBA00022490"/>
    </source>
</evidence>
<keyword evidence="17 20" id="KW-0961">Cell wall biogenesis/degradation</keyword>
<evidence type="ECO:0000259" key="21">
    <source>
        <dbReference type="PROSITE" id="PS51387"/>
    </source>
</evidence>
<dbReference type="NCBIfam" id="NF000755">
    <property type="entry name" value="PRK00046.1"/>
    <property type="match status" value="1"/>
</dbReference>
<keyword evidence="14 20" id="KW-0573">Peptidoglycan synthesis</keyword>
<dbReference type="InterPro" id="IPR016169">
    <property type="entry name" value="FAD-bd_PCMH_sub2"/>
</dbReference>
<dbReference type="HAMAP" id="MF_00037">
    <property type="entry name" value="MurB"/>
    <property type="match status" value="1"/>
</dbReference>
<evidence type="ECO:0000256" key="15">
    <source>
        <dbReference type="ARBA" id="ARBA00023002"/>
    </source>
</evidence>
<evidence type="ECO:0000256" key="9">
    <source>
        <dbReference type="ARBA" id="ARBA00022618"/>
    </source>
</evidence>
<evidence type="ECO:0000256" key="4">
    <source>
        <dbReference type="ARBA" id="ARBA00004752"/>
    </source>
</evidence>
<evidence type="ECO:0000256" key="1">
    <source>
        <dbReference type="ARBA" id="ARBA00001974"/>
    </source>
</evidence>
<comment type="subcellular location">
    <subcellularLocation>
        <location evidence="3 20">Cytoplasm</location>
    </subcellularLocation>
</comment>
<evidence type="ECO:0000256" key="11">
    <source>
        <dbReference type="ARBA" id="ARBA00022827"/>
    </source>
</evidence>
<dbReference type="PROSITE" id="PS51387">
    <property type="entry name" value="FAD_PCMH"/>
    <property type="match status" value="1"/>
</dbReference>
<dbReference type="EC" id="1.3.1.98" evidence="6 20"/>
<comment type="caution">
    <text evidence="22">The sequence shown here is derived from an EMBL/GenBank/DDBJ whole genome shotgun (WGS) entry which is preliminary data.</text>
</comment>
<comment type="cofactor">
    <cofactor evidence="1 20">
        <name>FAD</name>
        <dbReference type="ChEBI" id="CHEBI:57692"/>
    </cofactor>
</comment>
<evidence type="ECO:0000256" key="6">
    <source>
        <dbReference type="ARBA" id="ARBA00012518"/>
    </source>
</evidence>
<dbReference type="SUPFAM" id="SSF56194">
    <property type="entry name" value="Uridine diphospho-N-Acetylenolpyruvylglucosamine reductase, MurB, C-terminal domain"/>
    <property type="match status" value="1"/>
</dbReference>
<keyword evidence="9 20" id="KW-0132">Cell division</keyword>
<evidence type="ECO:0000256" key="20">
    <source>
        <dbReference type="HAMAP-Rule" id="MF_00037"/>
    </source>
</evidence>
<keyword evidence="12 20" id="KW-0521">NADP</keyword>
<keyword evidence="8 20" id="KW-0963">Cytoplasm</keyword>
<gene>
    <name evidence="20 22" type="primary">murB</name>
    <name evidence="22" type="ORF">L3V18_03660</name>
</gene>
<dbReference type="Proteomes" id="UP001430796">
    <property type="component" value="Unassembled WGS sequence"/>
</dbReference>
<protein>
    <recommendedName>
        <fullName evidence="7 20">UDP-N-acetylenolpyruvoylglucosamine reductase</fullName>
        <ecNumber evidence="6 20">1.3.1.98</ecNumber>
    </recommendedName>
    <alternativeName>
        <fullName evidence="18 20">UDP-N-acetylmuramate dehydrogenase</fullName>
    </alternativeName>
</protein>
<keyword evidence="10 20" id="KW-0285">Flavoprotein</keyword>
<feature type="active site" evidence="20">
    <location>
        <position position="168"/>
    </location>
</feature>
<comment type="pathway">
    <text evidence="4 20">Cell wall biogenesis; peptidoglycan biosynthesis.</text>
</comment>
<dbReference type="NCBIfam" id="NF010478">
    <property type="entry name" value="PRK13903.1"/>
    <property type="match status" value="1"/>
</dbReference>
<reference evidence="22 23" key="3">
    <citation type="submission" date="2022-01" db="EMBL/GenBank/DDBJ databases">
        <authorList>
            <person name="Zhou L.Y."/>
        </authorList>
    </citation>
    <scope>NUCLEOTIDE SEQUENCE [LARGE SCALE GENOMIC DNA]</scope>
    <source>
        <strain evidence="22 23">TLK-CK17</strain>
    </source>
</reference>
<keyword evidence="13 20" id="KW-0133">Cell shape</keyword>
<evidence type="ECO:0000256" key="17">
    <source>
        <dbReference type="ARBA" id="ARBA00023316"/>
    </source>
</evidence>
<evidence type="ECO:0000256" key="12">
    <source>
        <dbReference type="ARBA" id="ARBA00022857"/>
    </source>
</evidence>
<dbReference type="Pfam" id="PF01565">
    <property type="entry name" value="FAD_binding_4"/>
    <property type="match status" value="1"/>
</dbReference>
<dbReference type="InterPro" id="IPR036635">
    <property type="entry name" value="MurB_C_sf"/>
</dbReference>
<name>A0ABS9HQV8_9GAMM</name>